<keyword evidence="6" id="KW-0804">Transcription</keyword>
<evidence type="ECO:0000256" key="5">
    <source>
        <dbReference type="ARBA" id="ARBA00023015"/>
    </source>
</evidence>
<comment type="similarity">
    <text evidence="1">Belongs to the FlgM family.</text>
</comment>
<evidence type="ECO:0000256" key="6">
    <source>
        <dbReference type="ARBA" id="ARBA00023163"/>
    </source>
</evidence>
<evidence type="ECO:0000259" key="10">
    <source>
        <dbReference type="Pfam" id="PF04316"/>
    </source>
</evidence>
<keyword evidence="12" id="KW-1185">Reference proteome</keyword>
<dbReference type="Pfam" id="PF04316">
    <property type="entry name" value="FlgM"/>
    <property type="match status" value="1"/>
</dbReference>
<keyword evidence="4" id="KW-1005">Bacterial flagellum biogenesis</keyword>
<dbReference type="InterPro" id="IPR035890">
    <property type="entry name" value="Anti-sigma-28_factor_FlgM_sf"/>
</dbReference>
<comment type="function">
    <text evidence="7">Responsible for the coupling of flagellin expression to flagellar assembly by preventing expression of the flagellin genes when a component of the middle class of proteins is defective. It negatively regulates flagellar genes by inhibiting the activity of FliA by directly binding to FliA.</text>
</comment>
<dbReference type="GO" id="GO:0045892">
    <property type="term" value="P:negative regulation of DNA-templated transcription"/>
    <property type="evidence" value="ECO:0007669"/>
    <property type="project" value="InterPro"/>
</dbReference>
<evidence type="ECO:0000256" key="3">
    <source>
        <dbReference type="ARBA" id="ARBA00022491"/>
    </source>
</evidence>
<proteinExistence type="inferred from homology"/>
<accession>A0A191ZG69</accession>
<evidence type="ECO:0000256" key="9">
    <source>
        <dbReference type="SAM" id="MobiDB-lite"/>
    </source>
</evidence>
<protein>
    <recommendedName>
        <fullName evidence="2">Negative regulator of flagellin synthesis</fullName>
    </recommendedName>
    <alternativeName>
        <fullName evidence="8">Anti-sigma-28 factor</fullName>
    </alternativeName>
</protein>
<dbReference type="InterPro" id="IPR031316">
    <property type="entry name" value="FlgM_C"/>
</dbReference>
<feature type="region of interest" description="Disordered" evidence="9">
    <location>
        <begin position="1"/>
        <end position="51"/>
    </location>
</feature>
<keyword evidence="5" id="KW-0805">Transcription regulation</keyword>
<keyword evidence="3" id="KW-0678">Repressor</keyword>
<evidence type="ECO:0000256" key="1">
    <source>
        <dbReference type="ARBA" id="ARBA00005322"/>
    </source>
</evidence>
<evidence type="ECO:0000256" key="7">
    <source>
        <dbReference type="ARBA" id="ARBA00024739"/>
    </source>
</evidence>
<evidence type="ECO:0000256" key="2">
    <source>
        <dbReference type="ARBA" id="ARBA00017823"/>
    </source>
</evidence>
<organism evidence="11 12">
    <name type="scientific">Halothiobacillus diazotrophicus</name>
    <dbReference type="NCBI Taxonomy" id="1860122"/>
    <lineage>
        <taxon>Bacteria</taxon>
        <taxon>Pseudomonadati</taxon>
        <taxon>Pseudomonadota</taxon>
        <taxon>Gammaproteobacteria</taxon>
        <taxon>Chromatiales</taxon>
        <taxon>Halothiobacillaceae</taxon>
        <taxon>Halothiobacillus</taxon>
    </lineage>
</organism>
<evidence type="ECO:0000313" key="12">
    <source>
        <dbReference type="Proteomes" id="UP000078596"/>
    </source>
</evidence>
<sequence length="103" mass="10629">MDIIDGVSGKNGYGNSAINNRNTSKADSTQNSQATNGAPTEGSSVSLSEGAANMKSLTQSLAAEPSFDQAKVDRIKDLIAQGQYTIDPAKIAAKFASMEGQSS</sequence>
<dbReference type="EMBL" id="CP016027">
    <property type="protein sequence ID" value="ANJ66850.1"/>
    <property type="molecule type" value="Genomic_DNA"/>
</dbReference>
<keyword evidence="11" id="KW-0969">Cilium</keyword>
<evidence type="ECO:0000256" key="8">
    <source>
        <dbReference type="ARBA" id="ARBA00030117"/>
    </source>
</evidence>
<dbReference type="AlphaFoldDB" id="A0A191ZG69"/>
<dbReference type="GO" id="GO:0044781">
    <property type="term" value="P:bacterial-type flagellum organization"/>
    <property type="evidence" value="ECO:0007669"/>
    <property type="project" value="UniProtKB-KW"/>
</dbReference>
<evidence type="ECO:0000256" key="4">
    <source>
        <dbReference type="ARBA" id="ARBA00022795"/>
    </source>
</evidence>
<dbReference type="OrthoDB" id="5738369at2"/>
<dbReference type="NCBIfam" id="TIGR03824">
    <property type="entry name" value="FlgM_jcvi"/>
    <property type="match status" value="1"/>
</dbReference>
<feature type="compositionally biased region" description="Polar residues" evidence="9">
    <location>
        <begin position="13"/>
        <end position="47"/>
    </location>
</feature>
<dbReference type="InterPro" id="IPR007412">
    <property type="entry name" value="FlgM"/>
</dbReference>
<keyword evidence="11" id="KW-0966">Cell projection</keyword>
<evidence type="ECO:0000313" key="11">
    <source>
        <dbReference type="EMBL" id="ANJ66850.1"/>
    </source>
</evidence>
<feature type="domain" description="Anti-sigma-28 factor FlgM C-terminal" evidence="10">
    <location>
        <begin position="44"/>
        <end position="94"/>
    </location>
</feature>
<reference evidence="11 12" key="1">
    <citation type="submission" date="2016-06" db="EMBL/GenBank/DDBJ databases">
        <title>Insight into the functional genes involving in sulfur oxidation in Pearl River water.</title>
        <authorList>
            <person name="Luo J."/>
            <person name="Tan X."/>
            <person name="Lin W."/>
        </authorList>
    </citation>
    <scope>NUCLEOTIDE SEQUENCE [LARGE SCALE GENOMIC DNA]</scope>
    <source>
        <strain evidence="11 12">LS2</strain>
    </source>
</reference>
<keyword evidence="11" id="KW-0282">Flagellum</keyword>
<dbReference type="RefSeq" id="WP_066099212.1">
    <property type="nucleotide sequence ID" value="NZ_CP016027.1"/>
</dbReference>
<dbReference type="STRING" id="1860122.A9404_05195"/>
<dbReference type="Proteomes" id="UP000078596">
    <property type="component" value="Chromosome"/>
</dbReference>
<gene>
    <name evidence="11" type="ORF">A9404_05195</name>
</gene>
<dbReference type="KEGG" id="haz:A9404_05195"/>
<dbReference type="SUPFAM" id="SSF101498">
    <property type="entry name" value="Anti-sigma factor FlgM"/>
    <property type="match status" value="1"/>
</dbReference>
<name>A0A191ZG69_9GAMM</name>